<dbReference type="SMART" id="SM00460">
    <property type="entry name" value="TGc"/>
    <property type="match status" value="1"/>
</dbReference>
<dbReference type="GO" id="GO:0008233">
    <property type="term" value="F:peptidase activity"/>
    <property type="evidence" value="ECO:0007669"/>
    <property type="project" value="UniProtKB-KW"/>
</dbReference>
<dbReference type="InterPro" id="IPR021878">
    <property type="entry name" value="TgpA_N"/>
</dbReference>
<dbReference type="InterPro" id="IPR038765">
    <property type="entry name" value="Papain-like_cys_pep_sf"/>
</dbReference>
<feature type="transmembrane region" description="Helical" evidence="2">
    <location>
        <begin position="72"/>
        <end position="92"/>
    </location>
</feature>
<feature type="transmembrane region" description="Helical" evidence="2">
    <location>
        <begin position="132"/>
        <end position="149"/>
    </location>
</feature>
<dbReference type="Pfam" id="PF11992">
    <property type="entry name" value="TgpA_N"/>
    <property type="match status" value="1"/>
</dbReference>
<feature type="transmembrane region" description="Helical" evidence="2">
    <location>
        <begin position="651"/>
        <end position="674"/>
    </location>
</feature>
<dbReference type="GO" id="GO:0006508">
    <property type="term" value="P:proteolysis"/>
    <property type="evidence" value="ECO:0007669"/>
    <property type="project" value="UniProtKB-KW"/>
</dbReference>
<feature type="transmembrane region" description="Helical" evidence="2">
    <location>
        <begin position="156"/>
        <end position="176"/>
    </location>
</feature>
<dbReference type="InterPro" id="IPR052901">
    <property type="entry name" value="Bact_TGase-like"/>
</dbReference>
<dbReference type="PANTHER" id="PTHR42736">
    <property type="entry name" value="PROTEIN-GLUTAMINE GAMMA-GLUTAMYLTRANSFERASE"/>
    <property type="match status" value="1"/>
</dbReference>
<feature type="transmembrane region" description="Helical" evidence="2">
    <location>
        <begin position="39"/>
        <end position="60"/>
    </location>
</feature>
<evidence type="ECO:0000256" key="1">
    <source>
        <dbReference type="SAM" id="MobiDB-lite"/>
    </source>
</evidence>
<feature type="transmembrane region" description="Helical" evidence="2">
    <location>
        <begin position="15"/>
        <end position="33"/>
    </location>
</feature>
<dbReference type="SUPFAM" id="SSF54001">
    <property type="entry name" value="Cysteine proteinases"/>
    <property type="match status" value="1"/>
</dbReference>
<dbReference type="PANTHER" id="PTHR42736:SF1">
    <property type="entry name" value="PROTEIN-GLUTAMINE GAMMA-GLUTAMYLTRANSFERASE"/>
    <property type="match status" value="1"/>
</dbReference>
<reference evidence="4 5" key="1">
    <citation type="journal article" date="2009" name="Stand. Genomic Sci.">
        <title>Complete genome sequence of Brachybacterium faecium type strain (Schefferle 6-10).</title>
        <authorList>
            <person name="Lapidus A."/>
            <person name="Pukall R."/>
            <person name="Labuttii K."/>
            <person name="Copeland A."/>
            <person name="Del Rio T.G."/>
            <person name="Nolan M."/>
            <person name="Chen F."/>
            <person name="Lucas S."/>
            <person name="Tice H."/>
            <person name="Cheng J.F."/>
            <person name="Bruce D."/>
            <person name="Goodwin L."/>
            <person name="Pitluck S."/>
            <person name="Rohde M."/>
            <person name="Goker M."/>
            <person name="Pati A."/>
            <person name="Ivanova N."/>
            <person name="Mavrommatis K."/>
            <person name="Chen A."/>
            <person name="Palaniappan K."/>
            <person name="D'haeseleer P."/>
            <person name="Chain P."/>
            <person name="Bristow J."/>
            <person name="Eisen J.A."/>
            <person name="Markowitz V."/>
            <person name="Hugenholtz P."/>
            <person name="Kyrpides N.C."/>
            <person name="Klenk H.P."/>
        </authorList>
    </citation>
    <scope>NUCLEOTIDE SEQUENCE [LARGE SCALE GENOMIC DNA]</scope>
    <source>
        <strain evidence="5">ATCC 43885 / DSM 4810 / JCM 11609 / LMG 19847 / NBRC 14762 / NCIMB 9860 / 6-10</strain>
    </source>
</reference>
<dbReference type="OrthoDB" id="9804023at2"/>
<name>C7MH65_BRAFD</name>
<feature type="compositionally biased region" description="Acidic residues" evidence="1">
    <location>
        <begin position="601"/>
        <end position="626"/>
    </location>
</feature>
<sequence>MSPLVGRPALEGRHLLGRALLLLVAMLLASAPVSQVLAGSSWLVLTLVGAAPVILGGVVLRSVLRRQMLVPLLQAVVIVVLVLALELILGVLGEQGGGGRGGPVGALLGQSEILTRGMNELASGVPPLMLDPHGTVLVVALIALVTLLLDVMFLDLGWHTPTGLLLLCALLIPALQQPSGGYWWQVAAPVLAAAMIFATRTVHADPQYLRGDRRPQAGPLAHPGRTLAATGVCIALVVGLSPGLGPALPQLAPARLALNIDVLEQWRDPNAPAPGAVMIDDDISVRRSLLQQADTEVLRYTTTAGEDPSYLRLRALNRFDGETYRGDAEGEEPALGVDAFSDARDDGLPVHSGAGDLIDTDVEIMSLAGNRLPMPDNVRSVQGSDRSLNEAMTLQPSNGEVALGRVRTGLLGQHYSVRSEPRTATAEQLRAVDPAEFERPFDVGYTSRRDVPEPAAALAAEVAEGSGAETAFDTAVAYQDYFRTSFAYSLTVNSPPGKDPLESFLDDRVGYCEQFAATFALMMTSQGYPTRVVIGFTPGEQDGEEWTVSAKNAHAWPEVWFGPEHGWVRFEPTPAAAANGVSPPELTEQDGQEEAPAPEPETPEEQEEPTTEEENAEEGTTEEQTSEEAAAAQTPEEGTGPSTETVQRIEWGLVSVMAAGGLLAAAAATTLILIRRRRRRARDDRWAALLVGTGGADGSTADGSSALAVERKQREAGELAWSELTRELAVRETAIRLLGITGAWGRPPVRIGLDPALPPHRALEDLLEQIDAGPLEVTAAHRAAADRIAEAYTTARYAAPLPPESAEEGTPAEESAPAPECAPPAEGTPAQRDARPAERPQHPLRHDSDLLIELIRTAR</sequence>
<feature type="compositionally biased region" description="Basic and acidic residues" evidence="1">
    <location>
        <begin position="832"/>
        <end position="849"/>
    </location>
</feature>
<dbReference type="eggNOG" id="COG1305">
    <property type="taxonomic scope" value="Bacteria"/>
</dbReference>
<gene>
    <name evidence="4" type="ordered locus">Bfae_27440</name>
</gene>
<evidence type="ECO:0000259" key="3">
    <source>
        <dbReference type="SMART" id="SM00460"/>
    </source>
</evidence>
<evidence type="ECO:0000313" key="4">
    <source>
        <dbReference type="EMBL" id="ACU86513.1"/>
    </source>
</evidence>
<proteinExistence type="predicted"/>
<evidence type="ECO:0000256" key="2">
    <source>
        <dbReference type="SAM" id="Phobius"/>
    </source>
</evidence>
<keyword evidence="5" id="KW-1185">Reference proteome</keyword>
<dbReference type="HOGENOM" id="CLU_333081_0_0_11"/>
<dbReference type="AlphaFoldDB" id="C7MH65"/>
<dbReference type="EMBL" id="CP001643">
    <property type="protein sequence ID" value="ACU86513.1"/>
    <property type="molecule type" value="Genomic_DNA"/>
</dbReference>
<protein>
    <submittedName>
        <fullName evidence="4">Transglutaminase-like enzyme, predicted cysteine protease</fullName>
    </submittedName>
</protein>
<feature type="compositionally biased region" description="Low complexity" evidence="1">
    <location>
        <begin position="812"/>
        <end position="830"/>
    </location>
</feature>
<feature type="region of interest" description="Disordered" evidence="1">
    <location>
        <begin position="574"/>
        <end position="644"/>
    </location>
</feature>
<keyword evidence="2" id="KW-0472">Membrane</keyword>
<feature type="compositionally biased region" description="Low complexity" evidence="1">
    <location>
        <begin position="627"/>
        <end position="644"/>
    </location>
</feature>
<dbReference type="Gene3D" id="3.10.620.30">
    <property type="match status" value="1"/>
</dbReference>
<dbReference type="Pfam" id="PF01841">
    <property type="entry name" value="Transglut_core"/>
    <property type="match status" value="1"/>
</dbReference>
<dbReference type="Proteomes" id="UP000001919">
    <property type="component" value="Chromosome"/>
</dbReference>
<keyword evidence="2" id="KW-0812">Transmembrane</keyword>
<dbReference type="PATRIC" id="fig|446465.5.peg.2711"/>
<keyword evidence="4" id="KW-0378">Hydrolase</keyword>
<dbReference type="STRING" id="446465.Bfae_27440"/>
<evidence type="ECO:0000313" key="5">
    <source>
        <dbReference type="Proteomes" id="UP000001919"/>
    </source>
</evidence>
<organism evidence="4 5">
    <name type="scientific">Brachybacterium faecium (strain ATCC 43885 / DSM 4810 / JCM 11609 / LMG 19847 / NBRC 14762 / NCIMB 9860 / 6-10)</name>
    <dbReference type="NCBI Taxonomy" id="446465"/>
    <lineage>
        <taxon>Bacteria</taxon>
        <taxon>Bacillati</taxon>
        <taxon>Actinomycetota</taxon>
        <taxon>Actinomycetes</taxon>
        <taxon>Micrococcales</taxon>
        <taxon>Dermabacteraceae</taxon>
        <taxon>Brachybacterium</taxon>
    </lineage>
</organism>
<feature type="transmembrane region" description="Helical" evidence="2">
    <location>
        <begin position="224"/>
        <end position="245"/>
    </location>
</feature>
<feature type="transmembrane region" description="Helical" evidence="2">
    <location>
        <begin position="182"/>
        <end position="203"/>
    </location>
</feature>
<feature type="region of interest" description="Disordered" evidence="1">
    <location>
        <begin position="801"/>
        <end position="850"/>
    </location>
</feature>
<dbReference type="InterPro" id="IPR002931">
    <property type="entry name" value="Transglutaminase-like"/>
</dbReference>
<keyword evidence="2" id="KW-1133">Transmembrane helix</keyword>
<dbReference type="KEGG" id="bfa:Bfae_27440"/>
<keyword evidence="4" id="KW-0645">Protease</keyword>
<accession>C7MH65</accession>
<feature type="domain" description="Transglutaminase-like" evidence="3">
    <location>
        <begin position="504"/>
        <end position="574"/>
    </location>
</feature>